<evidence type="ECO:0000256" key="1">
    <source>
        <dbReference type="ARBA" id="ARBA00022729"/>
    </source>
</evidence>
<dbReference type="InterPro" id="IPR039331">
    <property type="entry name" value="PAPs-like"/>
</dbReference>
<dbReference type="Proteomes" id="UP001559623">
    <property type="component" value="Unassembled WGS sequence"/>
</dbReference>
<feature type="domain" description="Calcineurin-like phosphoesterase" evidence="3">
    <location>
        <begin position="153"/>
        <end position="350"/>
    </location>
</feature>
<evidence type="ECO:0000259" key="3">
    <source>
        <dbReference type="Pfam" id="PF00149"/>
    </source>
</evidence>
<gene>
    <name evidence="5" type="ORF">QCO44_11950</name>
</gene>
<organism evidence="5 6">
    <name type="scientific">Selenomonas sputigena</name>
    <dbReference type="NCBI Taxonomy" id="69823"/>
    <lineage>
        <taxon>Bacteria</taxon>
        <taxon>Bacillati</taxon>
        <taxon>Bacillota</taxon>
        <taxon>Negativicutes</taxon>
        <taxon>Selenomonadales</taxon>
        <taxon>Selenomonadaceae</taxon>
        <taxon>Selenomonas</taxon>
    </lineage>
</organism>
<feature type="region of interest" description="Disordered" evidence="2">
    <location>
        <begin position="426"/>
        <end position="446"/>
    </location>
</feature>
<dbReference type="SUPFAM" id="SSF56300">
    <property type="entry name" value="Metallo-dependent phosphatases"/>
    <property type="match status" value="1"/>
</dbReference>
<evidence type="ECO:0000313" key="6">
    <source>
        <dbReference type="Proteomes" id="UP001559623"/>
    </source>
</evidence>
<dbReference type="RefSeq" id="WP_368848039.1">
    <property type="nucleotide sequence ID" value="NZ_CP194411.1"/>
</dbReference>
<comment type="caution">
    <text evidence="5">The sequence shown here is derived from an EMBL/GenBank/DDBJ whole genome shotgun (WGS) entry which is preliminary data.</text>
</comment>
<feature type="compositionally biased region" description="Low complexity" evidence="2">
    <location>
        <begin position="431"/>
        <end position="446"/>
    </location>
</feature>
<sequence length="446" mass="49075">MFRIPVAVSRRHFLGIGARSLLGLGLGSFLPSVFGGVPKASAAEGLDAFFVRQLVAQDNAVSRAIAWNSAVGEAEAVVDVRLAANGQDIASVPARETLFADDGEQSFSHTALLTGLAPGTSYEYRLRTGDTATAWLPLQTAERNTCKALIFPDSQCSDDYRTWRAAAENAAARHPDAAFFIMMGDLVDNGESSYQWRQWFAGAAGLIRRLPCAPLMGNHETYDLGWKCRLPHAWLNYFPMPGNASARFYGWYYSFDWGPCHFAALNTQWEEVDALRPGLLAEQAAWLRTDLAASRKPWKIVLMHKDVIEYDYPDPADPVTGDISTTGRALMPLFDELRPAVVLTAHQHTYRRLGRILRFAPAADGPLYIDTGNCGNCYYDVPQNPRFDEKMLAQPERGNYMTLEASKEHLHLRCYLPDGTLADEAALDHPAPSASKAQAADAGSAD</sequence>
<dbReference type="PANTHER" id="PTHR22953:SF153">
    <property type="entry name" value="PURPLE ACID PHOSPHATASE"/>
    <property type="match status" value="1"/>
</dbReference>
<dbReference type="Gene3D" id="3.60.21.10">
    <property type="match status" value="1"/>
</dbReference>
<dbReference type="InterPro" id="IPR015914">
    <property type="entry name" value="PAPs_N"/>
</dbReference>
<dbReference type="InterPro" id="IPR004843">
    <property type="entry name" value="Calcineurin-like_PHP"/>
</dbReference>
<dbReference type="Pfam" id="PF00149">
    <property type="entry name" value="Metallophos"/>
    <property type="match status" value="1"/>
</dbReference>
<dbReference type="Pfam" id="PF16656">
    <property type="entry name" value="Pur_ac_phosph_N"/>
    <property type="match status" value="1"/>
</dbReference>
<feature type="domain" description="Purple acid phosphatase N-terminal" evidence="4">
    <location>
        <begin position="58"/>
        <end position="135"/>
    </location>
</feature>
<dbReference type="PROSITE" id="PS51318">
    <property type="entry name" value="TAT"/>
    <property type="match status" value="1"/>
</dbReference>
<protein>
    <submittedName>
        <fullName evidence="5">Metallophosphoesterase family protein</fullName>
        <ecNumber evidence="5">3.1.-.-</ecNumber>
    </submittedName>
</protein>
<dbReference type="InterPro" id="IPR008963">
    <property type="entry name" value="Purple_acid_Pase-like_N"/>
</dbReference>
<keyword evidence="5" id="KW-0378">Hydrolase</keyword>
<evidence type="ECO:0000259" key="4">
    <source>
        <dbReference type="Pfam" id="PF16656"/>
    </source>
</evidence>
<dbReference type="PANTHER" id="PTHR22953">
    <property type="entry name" value="ACID PHOSPHATASE RELATED"/>
    <property type="match status" value="1"/>
</dbReference>
<keyword evidence="6" id="KW-1185">Reference proteome</keyword>
<keyword evidence="1" id="KW-0732">Signal</keyword>
<evidence type="ECO:0000256" key="2">
    <source>
        <dbReference type="SAM" id="MobiDB-lite"/>
    </source>
</evidence>
<dbReference type="EMBL" id="JARVLH010000011">
    <property type="protein sequence ID" value="MEX5286322.1"/>
    <property type="molecule type" value="Genomic_DNA"/>
</dbReference>
<dbReference type="InterPro" id="IPR029052">
    <property type="entry name" value="Metallo-depent_PP-like"/>
</dbReference>
<dbReference type="SUPFAM" id="SSF49363">
    <property type="entry name" value="Purple acid phosphatase, N-terminal domain"/>
    <property type="match status" value="1"/>
</dbReference>
<dbReference type="GO" id="GO:0016787">
    <property type="term" value="F:hydrolase activity"/>
    <property type="evidence" value="ECO:0007669"/>
    <property type="project" value="UniProtKB-KW"/>
</dbReference>
<evidence type="ECO:0000313" key="5">
    <source>
        <dbReference type="EMBL" id="MEX5286322.1"/>
    </source>
</evidence>
<reference evidence="5 6" key="1">
    <citation type="submission" date="2023-04" db="EMBL/GenBank/DDBJ databases">
        <title>Genome Sequence of Selenomonas sputigena ATCC 33150.</title>
        <authorList>
            <person name="Miller D.P."/>
            <person name="Anvari S."/>
            <person name="Polson S.W."/>
            <person name="Macdonald M."/>
            <person name="Mcdowell J.V."/>
        </authorList>
    </citation>
    <scope>NUCLEOTIDE SEQUENCE [LARGE SCALE GENOMIC DNA]</scope>
    <source>
        <strain evidence="5 6">ATCC 33150</strain>
    </source>
</reference>
<proteinExistence type="predicted"/>
<dbReference type="EC" id="3.1.-.-" evidence="5"/>
<name>A0ABV3X801_9FIRM</name>
<dbReference type="InterPro" id="IPR006311">
    <property type="entry name" value="TAT_signal"/>
</dbReference>
<accession>A0ABV3X801</accession>